<keyword evidence="4" id="KW-1185">Reference proteome</keyword>
<accession>A0A1I7KBU8</accession>
<feature type="domain" description="Beta-lactamase-related" evidence="2">
    <location>
        <begin position="52"/>
        <end position="366"/>
    </location>
</feature>
<proteinExistence type="predicted"/>
<feature type="chain" id="PRO_5011556389" evidence="1">
    <location>
        <begin position="31"/>
        <end position="561"/>
    </location>
</feature>
<dbReference type="Proteomes" id="UP000199391">
    <property type="component" value="Unassembled WGS sequence"/>
</dbReference>
<dbReference type="InterPro" id="IPR050491">
    <property type="entry name" value="AmpC-like"/>
</dbReference>
<reference evidence="4" key="1">
    <citation type="submission" date="2016-10" db="EMBL/GenBank/DDBJ databases">
        <authorList>
            <person name="Varghese N."/>
            <person name="Submissions S."/>
        </authorList>
    </citation>
    <scope>NUCLEOTIDE SEQUENCE [LARGE SCALE GENOMIC DNA]</scope>
    <source>
        <strain evidence="4">CGMCC 1.11014</strain>
    </source>
</reference>
<evidence type="ECO:0000313" key="3">
    <source>
        <dbReference type="EMBL" id="SFU94897.1"/>
    </source>
</evidence>
<keyword evidence="1" id="KW-0732">Signal</keyword>
<dbReference type="EMBL" id="FPBO01000016">
    <property type="protein sequence ID" value="SFU94897.1"/>
    <property type="molecule type" value="Genomic_DNA"/>
</dbReference>
<organism evidence="3 4">
    <name type="scientific">Pseudoduganella namucuonensis</name>
    <dbReference type="NCBI Taxonomy" id="1035707"/>
    <lineage>
        <taxon>Bacteria</taxon>
        <taxon>Pseudomonadati</taxon>
        <taxon>Pseudomonadota</taxon>
        <taxon>Betaproteobacteria</taxon>
        <taxon>Burkholderiales</taxon>
        <taxon>Oxalobacteraceae</taxon>
        <taxon>Telluria group</taxon>
        <taxon>Pseudoduganella</taxon>
    </lineage>
</organism>
<protein>
    <submittedName>
        <fullName evidence="3">CubicO group peptidase, beta-lactamase class C family</fullName>
    </submittedName>
</protein>
<dbReference type="RefSeq" id="WP_177307293.1">
    <property type="nucleotide sequence ID" value="NZ_FPBO01000016.1"/>
</dbReference>
<dbReference type="Gene3D" id="3.40.710.10">
    <property type="entry name" value="DD-peptidase/beta-lactamase superfamily"/>
    <property type="match status" value="1"/>
</dbReference>
<evidence type="ECO:0000256" key="1">
    <source>
        <dbReference type="SAM" id="SignalP"/>
    </source>
</evidence>
<gene>
    <name evidence="3" type="ORF">SAMN05216552_101627</name>
</gene>
<evidence type="ECO:0000313" key="4">
    <source>
        <dbReference type="Proteomes" id="UP000199391"/>
    </source>
</evidence>
<dbReference type="InterPro" id="IPR001466">
    <property type="entry name" value="Beta-lactam-related"/>
</dbReference>
<name>A0A1I7KBU8_9BURK</name>
<dbReference type="STRING" id="1035707.SAMN05216552_101627"/>
<evidence type="ECO:0000259" key="2">
    <source>
        <dbReference type="Pfam" id="PF00144"/>
    </source>
</evidence>
<dbReference type="Pfam" id="PF00144">
    <property type="entry name" value="Beta-lactamase"/>
    <property type="match status" value="1"/>
</dbReference>
<dbReference type="AlphaFoldDB" id="A0A1I7KBU8"/>
<sequence>MPAPALPRLRALTFALLTLSAPLAMLGANAATASAASAPTDALAASLDAALRQHFKPDAPGATVIVVRDGRTVLRQGYGLADIGTGAALEPAMSMRIGSVTKQFTAVAILMLAEQGKLKLDDDLRRYLPEYPAQPTPITLRHLLIHSSGIVNYTGRPGFVAQMELDLTPAQLIDTFKNEPLRFPPGTRFEYSNSNYFLLGAIIEKVSGMPYAKFVEQRIFIPAGMADTAYEGYERRPVKRAAGHEHQVARFEPAKPLSLTQPYASGALVSTVDDLARWSAALDSGKLLRPARLADAFTAQPLADGKPGPYGYGWFISTFQGHKTEQHGGAINGYTSSVLRVPDQKLFVAVLSNTQGGAAAPEFVAQHAAALALGKNLPYTAAELGQFTGVYRIDDQSSHVVKRTDGGPLTIQATGRPRAALAPVAQNAFLIGDSQIRVEFRRGADGKVDQATITDNGNALVHARSGDLPKPGALKLPQAALQRWVGRYEIMPGKFFEVRLQGEVLAAGPEGKGALPLLALAEDRFSAEEAGADLRFGIAQDGAAQVTVEHGGRSFTGKRLP</sequence>
<feature type="signal peptide" evidence="1">
    <location>
        <begin position="1"/>
        <end position="30"/>
    </location>
</feature>
<dbReference type="SUPFAM" id="SSF56601">
    <property type="entry name" value="beta-lactamase/transpeptidase-like"/>
    <property type="match status" value="1"/>
</dbReference>
<dbReference type="InterPro" id="IPR012338">
    <property type="entry name" value="Beta-lactam/transpept-like"/>
</dbReference>
<dbReference type="PANTHER" id="PTHR46825:SF9">
    <property type="entry name" value="BETA-LACTAMASE-RELATED DOMAIN-CONTAINING PROTEIN"/>
    <property type="match status" value="1"/>
</dbReference>
<dbReference type="PANTHER" id="PTHR46825">
    <property type="entry name" value="D-ALANYL-D-ALANINE-CARBOXYPEPTIDASE/ENDOPEPTIDASE AMPH"/>
    <property type="match status" value="1"/>
</dbReference>